<organism evidence="1 2">
    <name type="scientific">Clavelina lepadiformis</name>
    <name type="common">Light-bulb sea squirt</name>
    <name type="synonym">Ascidia lepadiformis</name>
    <dbReference type="NCBI Taxonomy" id="159417"/>
    <lineage>
        <taxon>Eukaryota</taxon>
        <taxon>Metazoa</taxon>
        <taxon>Chordata</taxon>
        <taxon>Tunicata</taxon>
        <taxon>Ascidiacea</taxon>
        <taxon>Aplousobranchia</taxon>
        <taxon>Clavelinidae</taxon>
        <taxon>Clavelina</taxon>
    </lineage>
</organism>
<dbReference type="Proteomes" id="UP001642483">
    <property type="component" value="Unassembled WGS sequence"/>
</dbReference>
<keyword evidence="2" id="KW-1185">Reference proteome</keyword>
<evidence type="ECO:0000313" key="2">
    <source>
        <dbReference type="Proteomes" id="UP001642483"/>
    </source>
</evidence>
<sequence>MEESRKSARCLNYRCQRKSNLSSARTMILISFLVFTLALAMVESRNIYDKTIKLGAKAMSMNLPPIARRRIMSILRQLQMKRLTRECGPVMKAKCSNMFGKCHVTVLSKRSLPDDKFSSDILKREKRSPRRHTTYRRRRVTRIHLSCGLCQANCW</sequence>
<dbReference type="EMBL" id="CAWYQH010000152">
    <property type="protein sequence ID" value="CAK8696261.1"/>
    <property type="molecule type" value="Genomic_DNA"/>
</dbReference>
<comment type="caution">
    <text evidence="1">The sequence shown here is derived from an EMBL/GenBank/DDBJ whole genome shotgun (WGS) entry which is preliminary data.</text>
</comment>
<reference evidence="1 2" key="1">
    <citation type="submission" date="2024-02" db="EMBL/GenBank/DDBJ databases">
        <authorList>
            <person name="Daric V."/>
            <person name="Darras S."/>
        </authorList>
    </citation>
    <scope>NUCLEOTIDE SEQUENCE [LARGE SCALE GENOMIC DNA]</scope>
</reference>
<name>A0ABP0GX00_CLALP</name>
<gene>
    <name evidence="1" type="ORF">CVLEPA_LOCUS29431</name>
</gene>
<accession>A0ABP0GX00</accession>
<proteinExistence type="predicted"/>
<protein>
    <submittedName>
        <fullName evidence="1">Uncharacterized protein</fullName>
    </submittedName>
</protein>
<evidence type="ECO:0000313" key="1">
    <source>
        <dbReference type="EMBL" id="CAK8696261.1"/>
    </source>
</evidence>